<keyword evidence="8" id="KW-0472">Membrane</keyword>
<evidence type="ECO:0000256" key="6">
    <source>
        <dbReference type="ARBA" id="ARBA00023004"/>
    </source>
</evidence>
<evidence type="ECO:0000256" key="4">
    <source>
        <dbReference type="ARBA" id="ARBA00022723"/>
    </source>
</evidence>
<evidence type="ECO:0000313" key="9">
    <source>
        <dbReference type="EMBL" id="MCP8352195.1"/>
    </source>
</evidence>
<protein>
    <submittedName>
        <fullName evidence="9">2-polyprenyl-3-methyl-6-methoxy-1,4-benzoquinone monooxygenase</fullName>
    </submittedName>
</protein>
<dbReference type="InterPro" id="IPR047809">
    <property type="entry name" value="COQ7_proteobact"/>
</dbReference>
<dbReference type="Gene3D" id="1.20.1260.10">
    <property type="match status" value="1"/>
</dbReference>
<comment type="pathway">
    <text evidence="1">Cofactor biosynthesis; ubiquinone biosynthesis.</text>
</comment>
<keyword evidence="7 9" id="KW-0503">Monooxygenase</keyword>
<keyword evidence="6" id="KW-0408">Iron</keyword>
<dbReference type="SUPFAM" id="SSF47240">
    <property type="entry name" value="Ferritin-like"/>
    <property type="match status" value="1"/>
</dbReference>
<evidence type="ECO:0000256" key="1">
    <source>
        <dbReference type="ARBA" id="ARBA00004749"/>
    </source>
</evidence>
<dbReference type="RefSeq" id="WP_258569303.1">
    <property type="nucleotide sequence ID" value="NZ_JAKUDN010000002.1"/>
</dbReference>
<evidence type="ECO:0000256" key="8">
    <source>
        <dbReference type="ARBA" id="ARBA00023136"/>
    </source>
</evidence>
<dbReference type="Pfam" id="PF03232">
    <property type="entry name" value="COQ7"/>
    <property type="match status" value="1"/>
</dbReference>
<evidence type="ECO:0000256" key="7">
    <source>
        <dbReference type="ARBA" id="ARBA00023033"/>
    </source>
</evidence>
<dbReference type="InterPro" id="IPR012347">
    <property type="entry name" value="Ferritin-like"/>
</dbReference>
<evidence type="ECO:0000313" key="10">
    <source>
        <dbReference type="Proteomes" id="UP001320768"/>
    </source>
</evidence>
<evidence type="ECO:0000256" key="5">
    <source>
        <dbReference type="ARBA" id="ARBA00023002"/>
    </source>
</evidence>
<dbReference type="Proteomes" id="UP001320768">
    <property type="component" value="Unassembled WGS sequence"/>
</dbReference>
<reference evidence="9 10" key="1">
    <citation type="journal article" date="2022" name="Nat. Microbiol.">
        <title>The microbiome of a bacterivorous marine choanoflagellate contains a resource-demanding obligate bacterial associate.</title>
        <authorList>
            <person name="Needham D.M."/>
            <person name="Poirier C."/>
            <person name="Bachy C."/>
            <person name="George E.E."/>
            <person name="Wilken S."/>
            <person name="Yung C.C.M."/>
            <person name="Limardo A.J."/>
            <person name="Morando M."/>
            <person name="Sudek L."/>
            <person name="Malmstrom R.R."/>
            <person name="Keeling P.J."/>
            <person name="Santoro A.E."/>
            <person name="Worden A.Z."/>
        </authorList>
    </citation>
    <scope>NUCLEOTIDE SEQUENCE [LARGE SCALE GENOMIC DNA]</scope>
    <source>
        <strain evidence="9 10">Comchoano-2</strain>
    </source>
</reference>
<dbReference type="InterPro" id="IPR009078">
    <property type="entry name" value="Ferritin-like_SF"/>
</dbReference>
<keyword evidence="5" id="KW-0560">Oxidoreductase</keyword>
<keyword evidence="2" id="KW-1003">Cell membrane</keyword>
<sequence>MIKLEGIDSLIDAVDKMIKVLGHSPRTPHYEAYNEHSVRLMRVNYAGEVAAQGLYLGAGFFEADPRLQSFYQHALIDEFRHLDWCGSRVLSMQGRLSYCNPIWFFGAFSIGAMSRIAGPSYALGFVAETERQVLDHLKDHLDRLPQEDVRSRQILMTMIEEEEAHGEEAKRLGAVQLPPKVCQMMAAMGRVLTSVSERL</sequence>
<evidence type="ECO:0000256" key="2">
    <source>
        <dbReference type="ARBA" id="ARBA00022475"/>
    </source>
</evidence>
<keyword evidence="4" id="KW-0479">Metal-binding</keyword>
<dbReference type="GO" id="GO:0004497">
    <property type="term" value="F:monooxygenase activity"/>
    <property type="evidence" value="ECO:0007669"/>
    <property type="project" value="UniProtKB-KW"/>
</dbReference>
<evidence type="ECO:0000256" key="3">
    <source>
        <dbReference type="ARBA" id="ARBA00022688"/>
    </source>
</evidence>
<proteinExistence type="predicted"/>
<dbReference type="EMBL" id="JAKUDN010000002">
    <property type="protein sequence ID" value="MCP8352195.1"/>
    <property type="molecule type" value="Genomic_DNA"/>
</dbReference>
<dbReference type="NCBIfam" id="NF033656">
    <property type="entry name" value="DMQ_monoox_COQ7"/>
    <property type="match status" value="1"/>
</dbReference>
<dbReference type="InterPro" id="IPR011566">
    <property type="entry name" value="Ubq_synth_Coq7"/>
</dbReference>
<comment type="caution">
    <text evidence="9">The sequence shown here is derived from an EMBL/GenBank/DDBJ whole genome shotgun (WGS) entry which is preliminary data.</text>
</comment>
<keyword evidence="10" id="KW-1185">Reference proteome</keyword>
<keyword evidence="3" id="KW-0831">Ubiquinone biosynthesis</keyword>
<dbReference type="PANTHER" id="PTHR11237:SF4">
    <property type="entry name" value="5-DEMETHOXYUBIQUINONE HYDROXYLASE, MITOCHONDRIAL"/>
    <property type="match status" value="1"/>
</dbReference>
<gene>
    <name evidence="9" type="primary">coq7</name>
    <name evidence="9" type="ORF">MKS91_02700</name>
</gene>
<organism evidence="9 10">
    <name type="scientific">Candidatus Synchoanobacter obligatus</name>
    <dbReference type="NCBI Taxonomy" id="2919597"/>
    <lineage>
        <taxon>Bacteria</taxon>
        <taxon>Pseudomonadati</taxon>
        <taxon>Pseudomonadota</taxon>
        <taxon>Gammaproteobacteria</taxon>
        <taxon>Candidatus Comchoanobacterales</taxon>
        <taxon>Candidatus Comchoanobacteraceae</taxon>
        <taxon>Candidatus Synchoanobacter</taxon>
    </lineage>
</organism>
<dbReference type="PANTHER" id="PTHR11237">
    <property type="entry name" value="COENZYME Q10 BIOSYNTHESIS PROTEIN 7"/>
    <property type="match status" value="1"/>
</dbReference>
<name>A0ABT1L4U3_9GAMM</name>
<accession>A0ABT1L4U3</accession>